<evidence type="ECO:0000313" key="1">
    <source>
        <dbReference type="EMBL" id="MFC7278702.1"/>
    </source>
</evidence>
<accession>A0ABW2I1G0</accession>
<dbReference type="InterPro" id="IPR036689">
    <property type="entry name" value="ESAT-6-like_sf"/>
</dbReference>
<keyword evidence="2" id="KW-1185">Reference proteome</keyword>
<protein>
    <submittedName>
        <fullName evidence="1">Uncharacterized protein</fullName>
    </submittedName>
</protein>
<dbReference type="RefSeq" id="WP_378975784.1">
    <property type="nucleotide sequence ID" value="NZ_JBHTBJ010000036.1"/>
</dbReference>
<sequence>MTLYVEADGLTAAERMVRNAADDVIAARNHFEENGKIVWILDGIINIVQDESNRIRWSVLALLNKAGQNALPTAADAITDARNYYARTDQASAEKIDATMPGVNVAAESKDAPAPQPGPGNRDLIPLHDVREPRGRLGPVSFDDSAYGFDYQPKWHDMISPAASLRTAIYEVTNLASKIGMCHRAYDPYEVVLKPICGDWAGMARLGHVLNQLEWCLRDLATNLAWTAQGLRSVWTGNAGDAASAYFFTMAKTLDTSASTLDGLGKMYRDAAQGAFDLADTIGSLLSGVADAAIFAAAAGATAGGTAATGIGLPLAALAAIGGAAEVARVVHDVIQIVDYVAKFDTLASTLKSSLGHFGEVDGEFPVPELPPIPPVPR</sequence>
<dbReference type="Proteomes" id="UP001596548">
    <property type="component" value="Unassembled WGS sequence"/>
</dbReference>
<evidence type="ECO:0000313" key="2">
    <source>
        <dbReference type="Proteomes" id="UP001596548"/>
    </source>
</evidence>
<name>A0ABW2I1G0_9ACTN</name>
<reference evidence="2" key="1">
    <citation type="journal article" date="2019" name="Int. J. Syst. Evol. Microbiol.">
        <title>The Global Catalogue of Microorganisms (GCM) 10K type strain sequencing project: providing services to taxonomists for standard genome sequencing and annotation.</title>
        <authorList>
            <consortium name="The Broad Institute Genomics Platform"/>
            <consortium name="The Broad Institute Genome Sequencing Center for Infectious Disease"/>
            <person name="Wu L."/>
            <person name="Ma J."/>
        </authorList>
    </citation>
    <scope>NUCLEOTIDE SEQUENCE [LARGE SCALE GENOMIC DNA]</scope>
    <source>
        <strain evidence="2">XZYJT-10</strain>
    </source>
</reference>
<comment type="caution">
    <text evidence="1">The sequence shown here is derived from an EMBL/GenBank/DDBJ whole genome shotgun (WGS) entry which is preliminary data.</text>
</comment>
<dbReference type="EMBL" id="JBHTBJ010000036">
    <property type="protein sequence ID" value="MFC7278702.1"/>
    <property type="molecule type" value="Genomic_DNA"/>
</dbReference>
<organism evidence="1 2">
    <name type="scientific">Paractinoplanes rhizophilus</name>
    <dbReference type="NCBI Taxonomy" id="1416877"/>
    <lineage>
        <taxon>Bacteria</taxon>
        <taxon>Bacillati</taxon>
        <taxon>Actinomycetota</taxon>
        <taxon>Actinomycetes</taxon>
        <taxon>Micromonosporales</taxon>
        <taxon>Micromonosporaceae</taxon>
        <taxon>Paractinoplanes</taxon>
    </lineage>
</organism>
<gene>
    <name evidence="1" type="ORF">ACFQS1_32450</name>
</gene>
<proteinExistence type="predicted"/>
<dbReference type="SUPFAM" id="SSF140453">
    <property type="entry name" value="EsxAB dimer-like"/>
    <property type="match status" value="1"/>
</dbReference>